<feature type="domain" description="Protein FecR C-terminal" evidence="3">
    <location>
        <begin position="272"/>
        <end position="339"/>
    </location>
</feature>
<dbReference type="RefSeq" id="WP_168742013.1">
    <property type="nucleotide sequence ID" value="NZ_JABAHZ010000008.1"/>
</dbReference>
<keyword evidence="5" id="KW-1185">Reference proteome</keyword>
<dbReference type="Pfam" id="PF04773">
    <property type="entry name" value="FecR"/>
    <property type="match status" value="1"/>
</dbReference>
<feature type="domain" description="FecR protein" evidence="2">
    <location>
        <begin position="129"/>
        <end position="226"/>
    </location>
</feature>
<gene>
    <name evidence="4" type="ORF">HGH91_26375</name>
</gene>
<dbReference type="PANTHER" id="PTHR30273:SF2">
    <property type="entry name" value="PROTEIN FECR"/>
    <property type="match status" value="1"/>
</dbReference>
<name>A0A847SXE7_9BACT</name>
<reference evidence="4 5" key="1">
    <citation type="submission" date="2020-04" db="EMBL/GenBank/DDBJ databases">
        <authorList>
            <person name="Yin C."/>
        </authorList>
    </citation>
    <scope>NUCLEOTIDE SEQUENCE [LARGE SCALE GENOMIC DNA]</scope>
    <source>
        <strain evidence="4 5">Ak56</strain>
    </source>
</reference>
<dbReference type="Proteomes" id="UP000552864">
    <property type="component" value="Unassembled WGS sequence"/>
</dbReference>
<dbReference type="Gene3D" id="2.60.120.1440">
    <property type="match status" value="1"/>
</dbReference>
<evidence type="ECO:0000313" key="4">
    <source>
        <dbReference type="EMBL" id="NLR82172.1"/>
    </source>
</evidence>
<dbReference type="AlphaFoldDB" id="A0A847SXE7"/>
<evidence type="ECO:0000259" key="2">
    <source>
        <dbReference type="Pfam" id="PF04773"/>
    </source>
</evidence>
<keyword evidence="1" id="KW-0472">Membrane</keyword>
<dbReference type="PANTHER" id="PTHR30273">
    <property type="entry name" value="PERIPLASMIC SIGNAL SENSOR AND SIGMA FACTOR ACTIVATOR FECR-RELATED"/>
    <property type="match status" value="1"/>
</dbReference>
<accession>A0A847SXE7</accession>
<sequence length="343" mass="38781">MDIRKYESYDASALLADEDFQRWALHPDAETVALWEEVWKVYPEKRTMAAAAKATLLQLQFSRAKLAPERKTRQWEAIAQQLDDADTPVVPVTSNRRRWYAAAAAILVLGLALGGWWTTRHTPLPRKTFYTSNGEIKTILLPDSSVIVLNANSSLAYGEDWDNSKDREVWVSGEGYFTIAHQYNRAQERTRFTVHTGTLDVQVWGTTFNVNTRRGTTRVSLNTGKVSIDFPHEKKQAVMMKPGDMIAYTPAQDRIITSHVDPATYSSWQHRELVFNNTSLREMGNELEDLYGFKVQIADSATARRTISGRLLARSDTMLLNTIAAVFNLNISLKDSVVVVAPR</sequence>
<protein>
    <recommendedName>
        <fullName evidence="6">Ferric-dicitrate binding protein FerR, regulates iron transport through sigma-19</fullName>
    </recommendedName>
</protein>
<dbReference type="PIRSF" id="PIRSF018266">
    <property type="entry name" value="FecR"/>
    <property type="match status" value="1"/>
</dbReference>
<dbReference type="Gene3D" id="3.55.50.30">
    <property type="match status" value="1"/>
</dbReference>
<dbReference type="EMBL" id="JABAHZ010000008">
    <property type="protein sequence ID" value="NLR82172.1"/>
    <property type="molecule type" value="Genomic_DNA"/>
</dbReference>
<evidence type="ECO:0000259" key="3">
    <source>
        <dbReference type="Pfam" id="PF16344"/>
    </source>
</evidence>
<dbReference type="GO" id="GO:0016989">
    <property type="term" value="F:sigma factor antagonist activity"/>
    <property type="evidence" value="ECO:0007669"/>
    <property type="project" value="TreeGrafter"/>
</dbReference>
<organism evidence="4 5">
    <name type="scientific">Chitinophaga eiseniae</name>
    <dbReference type="NCBI Taxonomy" id="634771"/>
    <lineage>
        <taxon>Bacteria</taxon>
        <taxon>Pseudomonadati</taxon>
        <taxon>Bacteroidota</taxon>
        <taxon>Chitinophagia</taxon>
        <taxon>Chitinophagales</taxon>
        <taxon>Chitinophagaceae</taxon>
        <taxon>Chitinophaga</taxon>
    </lineage>
</organism>
<proteinExistence type="predicted"/>
<dbReference type="InterPro" id="IPR012373">
    <property type="entry name" value="Ferrdict_sens_TM"/>
</dbReference>
<evidence type="ECO:0008006" key="6">
    <source>
        <dbReference type="Google" id="ProtNLM"/>
    </source>
</evidence>
<evidence type="ECO:0000313" key="5">
    <source>
        <dbReference type="Proteomes" id="UP000552864"/>
    </source>
</evidence>
<dbReference type="InterPro" id="IPR006860">
    <property type="entry name" value="FecR"/>
</dbReference>
<evidence type="ECO:0000256" key="1">
    <source>
        <dbReference type="SAM" id="Phobius"/>
    </source>
</evidence>
<keyword evidence="1" id="KW-1133">Transmembrane helix</keyword>
<comment type="caution">
    <text evidence="4">The sequence shown here is derived from an EMBL/GenBank/DDBJ whole genome shotgun (WGS) entry which is preliminary data.</text>
</comment>
<feature type="transmembrane region" description="Helical" evidence="1">
    <location>
        <begin position="99"/>
        <end position="117"/>
    </location>
</feature>
<dbReference type="InterPro" id="IPR032508">
    <property type="entry name" value="FecR_C"/>
</dbReference>
<dbReference type="Pfam" id="PF16344">
    <property type="entry name" value="FecR_C"/>
    <property type="match status" value="1"/>
</dbReference>
<keyword evidence="1" id="KW-0812">Transmembrane</keyword>